<dbReference type="PANTHER" id="PTHR43591">
    <property type="entry name" value="METHYLTRANSFERASE"/>
    <property type="match status" value="1"/>
</dbReference>
<evidence type="ECO:0000313" key="2">
    <source>
        <dbReference type="EMBL" id="OPH61409.1"/>
    </source>
</evidence>
<evidence type="ECO:0000313" key="3">
    <source>
        <dbReference type="Proteomes" id="UP000190626"/>
    </source>
</evidence>
<dbReference type="CDD" id="cd02440">
    <property type="entry name" value="AdoMet_MTases"/>
    <property type="match status" value="1"/>
</dbReference>
<dbReference type="InterPro" id="IPR013216">
    <property type="entry name" value="Methyltransf_11"/>
</dbReference>
<dbReference type="SUPFAM" id="SSF53335">
    <property type="entry name" value="S-adenosyl-L-methionine-dependent methyltransferases"/>
    <property type="match status" value="1"/>
</dbReference>
<keyword evidence="3" id="KW-1185">Reference proteome</keyword>
<evidence type="ECO:0000259" key="1">
    <source>
        <dbReference type="Pfam" id="PF08241"/>
    </source>
</evidence>
<reference evidence="3" key="1">
    <citation type="submission" date="2016-07" db="EMBL/GenBank/DDBJ databases">
        <authorList>
            <person name="Florea S."/>
            <person name="Webb J.S."/>
            <person name="Jaromczyk J."/>
            <person name="Schardl C.L."/>
        </authorList>
    </citation>
    <scope>NUCLEOTIDE SEQUENCE [LARGE SCALE GENOMIC DNA]</scope>
    <source>
        <strain evidence="3">CY1</strain>
    </source>
</reference>
<accession>A0A1V4HSU3</accession>
<comment type="caution">
    <text evidence="2">The sequence shown here is derived from an EMBL/GenBank/DDBJ whole genome shotgun (WGS) entry which is preliminary data.</text>
</comment>
<dbReference type="GO" id="GO:0008168">
    <property type="term" value="F:methyltransferase activity"/>
    <property type="evidence" value="ECO:0007669"/>
    <property type="project" value="TreeGrafter"/>
</dbReference>
<gene>
    <name evidence="2" type="ORF">BC351_14810</name>
</gene>
<dbReference type="PANTHER" id="PTHR43591:SF24">
    <property type="entry name" value="2-METHOXY-6-POLYPRENYL-1,4-BENZOQUINOL METHYLASE, MITOCHONDRIAL"/>
    <property type="match status" value="1"/>
</dbReference>
<dbReference type="InterPro" id="IPR029063">
    <property type="entry name" value="SAM-dependent_MTases_sf"/>
</dbReference>
<feature type="domain" description="Methyltransferase type 11" evidence="1">
    <location>
        <begin position="58"/>
        <end position="153"/>
    </location>
</feature>
<dbReference type="STRING" id="1469647.BC351_14810"/>
<dbReference type="EMBL" id="MBTG01000002">
    <property type="protein sequence ID" value="OPH61409.1"/>
    <property type="molecule type" value="Genomic_DNA"/>
</dbReference>
<name>A0A1V4HSU3_9BACL</name>
<dbReference type="AlphaFoldDB" id="A0A1V4HSU3"/>
<proteinExistence type="predicted"/>
<dbReference type="Gene3D" id="3.40.50.150">
    <property type="entry name" value="Vaccinia Virus protein VP39"/>
    <property type="match status" value="1"/>
</dbReference>
<organism evidence="2 3">
    <name type="scientific">Paenibacillus ferrarius</name>
    <dbReference type="NCBI Taxonomy" id="1469647"/>
    <lineage>
        <taxon>Bacteria</taxon>
        <taxon>Bacillati</taxon>
        <taxon>Bacillota</taxon>
        <taxon>Bacilli</taxon>
        <taxon>Bacillales</taxon>
        <taxon>Paenibacillaceae</taxon>
        <taxon>Paenibacillus</taxon>
    </lineage>
</organism>
<dbReference type="Proteomes" id="UP000190626">
    <property type="component" value="Unassembled WGS sequence"/>
</dbReference>
<protein>
    <recommendedName>
        <fullName evidence="1">Methyltransferase type 11 domain-containing protein</fullName>
    </recommendedName>
</protein>
<sequence>MPTGNDFTLPTQEEEAQKQVWDQLWSREISYQWDPLSEVIFNCLTEAIGLPKDQRICEAGSGTGKISLRLAMDGAAVTLVDYSTQALQQSRIAFRQKDQQGEFVHADIRKLPIEANIHDLCWSAGVLEHFSIEEKVNILREMARVTKPGGKVLVLVPYSRSLPYRIGKAYAEANCTWMYGTEIPVDSLKQEFELAGIEVDKEQNIGFIQSMDFLDFIPGAELLKQSAVEWYKELSDEEKVVFPGYLLAILGTVKSV</sequence>
<dbReference type="Pfam" id="PF08241">
    <property type="entry name" value="Methyltransf_11"/>
    <property type="match status" value="1"/>
</dbReference>